<name>A0A1Q9E169_SYMMI</name>
<protein>
    <submittedName>
        <fullName evidence="2">Uncharacterized protein</fullName>
    </submittedName>
</protein>
<dbReference type="EMBL" id="LSRX01000303">
    <property type="protein sequence ID" value="OLQ01165.1"/>
    <property type="molecule type" value="Genomic_DNA"/>
</dbReference>
<evidence type="ECO:0000256" key="1">
    <source>
        <dbReference type="SAM" id="Phobius"/>
    </source>
</evidence>
<feature type="transmembrane region" description="Helical" evidence="1">
    <location>
        <begin position="252"/>
        <end position="278"/>
    </location>
</feature>
<proteinExistence type="predicted"/>
<evidence type="ECO:0000313" key="3">
    <source>
        <dbReference type="Proteomes" id="UP000186817"/>
    </source>
</evidence>
<reference evidence="2 3" key="1">
    <citation type="submission" date="2016-02" db="EMBL/GenBank/DDBJ databases">
        <title>Genome analysis of coral dinoflagellate symbionts highlights evolutionary adaptations to a symbiotic lifestyle.</title>
        <authorList>
            <person name="Aranda M."/>
            <person name="Li Y."/>
            <person name="Liew Y.J."/>
            <person name="Baumgarten S."/>
            <person name="Simakov O."/>
            <person name="Wilson M."/>
            <person name="Piel J."/>
            <person name="Ashoor H."/>
            <person name="Bougouffa S."/>
            <person name="Bajic V.B."/>
            <person name="Ryu T."/>
            <person name="Ravasi T."/>
            <person name="Bayer T."/>
            <person name="Micklem G."/>
            <person name="Kim H."/>
            <person name="Bhak J."/>
            <person name="Lajeunesse T.C."/>
            <person name="Voolstra C.R."/>
        </authorList>
    </citation>
    <scope>NUCLEOTIDE SEQUENCE [LARGE SCALE GENOMIC DNA]</scope>
    <source>
        <strain evidence="2 3">CCMP2467</strain>
    </source>
</reference>
<organism evidence="2 3">
    <name type="scientific">Symbiodinium microadriaticum</name>
    <name type="common">Dinoflagellate</name>
    <name type="synonym">Zooxanthella microadriatica</name>
    <dbReference type="NCBI Taxonomy" id="2951"/>
    <lineage>
        <taxon>Eukaryota</taxon>
        <taxon>Sar</taxon>
        <taxon>Alveolata</taxon>
        <taxon>Dinophyceae</taxon>
        <taxon>Suessiales</taxon>
        <taxon>Symbiodiniaceae</taxon>
        <taxon>Symbiodinium</taxon>
    </lineage>
</organism>
<keyword evidence="1" id="KW-0472">Membrane</keyword>
<accession>A0A1Q9E169</accession>
<dbReference type="OrthoDB" id="410717at2759"/>
<keyword evidence="1" id="KW-0812">Transmembrane</keyword>
<feature type="transmembrane region" description="Helical" evidence="1">
    <location>
        <begin position="53"/>
        <end position="74"/>
    </location>
</feature>
<keyword evidence="3" id="KW-1185">Reference proteome</keyword>
<dbReference type="AlphaFoldDB" id="A0A1Q9E169"/>
<gene>
    <name evidence="2" type="ORF">AK812_SmicGene16131</name>
</gene>
<keyword evidence="1" id="KW-1133">Transmembrane helix</keyword>
<dbReference type="Proteomes" id="UP000186817">
    <property type="component" value="Unassembled WGS sequence"/>
</dbReference>
<evidence type="ECO:0000313" key="2">
    <source>
        <dbReference type="EMBL" id="OLQ01165.1"/>
    </source>
</evidence>
<sequence length="316" mass="35502">MRRSHWGKQAQKKGQATFRLTMAQPGQKRLVDRAYRWLDSFHNVEPERAPSKIGCALTLLLMPVVLVYVVVWVIQHEAQPPVESMVIDWSILRGPFPMKVQCEQASCWMWISGCTSGTSDQCVALSSGEERTLEMCYAIGARHGMHMWWSSPNSTDPAAAGVKIVSEALNAETSQLVEPGRSSMTYVRTHDTTEQEGSYKHLRNEWFVSYLSSEALEPSHQGCRNLVTANANMAQVVMRPEFYDKKIEKMDLWVSVIGEAGGAFGLFQTGFFALYLLLWYLQDAQKPKDGVATTGVSDMHRKATDAFSQDVERAII</sequence>
<comment type="caution">
    <text evidence="2">The sequence shown here is derived from an EMBL/GenBank/DDBJ whole genome shotgun (WGS) entry which is preliminary data.</text>
</comment>